<feature type="coiled-coil region" evidence="7">
    <location>
        <begin position="287"/>
        <end position="349"/>
    </location>
</feature>
<accession>A0A226QQJ1</accession>
<name>A0A226QQJ1_9BACL</name>
<dbReference type="InterPro" id="IPR004089">
    <property type="entry name" value="MCPsignal_dom"/>
</dbReference>
<comment type="subcellular location">
    <subcellularLocation>
        <location evidence="1">Cell membrane</location>
    </subcellularLocation>
</comment>
<dbReference type="PROSITE" id="PS50111">
    <property type="entry name" value="CHEMOTAXIS_TRANSDUC_2"/>
    <property type="match status" value="1"/>
</dbReference>
<protein>
    <submittedName>
        <fullName evidence="11">Methyl-accepting chemotaxis protein</fullName>
    </submittedName>
</protein>
<evidence type="ECO:0000256" key="6">
    <source>
        <dbReference type="PROSITE-ProRule" id="PRU00284"/>
    </source>
</evidence>
<organism evidence="11 12">
    <name type="scientific">Parageobacillus galactosidasius</name>
    <dbReference type="NCBI Taxonomy" id="883812"/>
    <lineage>
        <taxon>Bacteria</taxon>
        <taxon>Bacillati</taxon>
        <taxon>Bacillota</taxon>
        <taxon>Bacilli</taxon>
        <taxon>Bacillales</taxon>
        <taxon>Anoxybacillaceae</taxon>
        <taxon>Parageobacillus</taxon>
    </lineage>
</organism>
<dbReference type="SMART" id="SM00283">
    <property type="entry name" value="MA"/>
    <property type="match status" value="1"/>
</dbReference>
<dbReference type="EMBL" id="NDYL01000001">
    <property type="protein sequence ID" value="OXB94284.1"/>
    <property type="molecule type" value="Genomic_DNA"/>
</dbReference>
<evidence type="ECO:0000256" key="4">
    <source>
        <dbReference type="ARBA" id="ARBA00023224"/>
    </source>
</evidence>
<proteinExistence type="inferred from homology"/>
<reference evidence="11 12" key="1">
    <citation type="submission" date="2017-04" db="EMBL/GenBank/DDBJ databases">
        <title>The genome sequence of Parageobacillus galactosidasius DSM 18751.</title>
        <authorList>
            <person name="Ramaloko W.T."/>
            <person name="Koen N."/>
            <person name="Polliack S."/>
            <person name="Aliyu H."/>
            <person name="Lebre P."/>
            <person name="Mohr T."/>
            <person name="Oswald F."/>
            <person name="Zwick M."/>
            <person name="Neumann A."/>
            <person name="Syldatk C."/>
            <person name="Cowan D."/>
            <person name="De Maayer P."/>
        </authorList>
    </citation>
    <scope>NUCLEOTIDE SEQUENCE [LARGE SCALE GENOMIC DNA]</scope>
    <source>
        <strain evidence="11 12">DSM 18751</strain>
    </source>
</reference>
<keyword evidence="2" id="KW-1003">Cell membrane</keyword>
<dbReference type="PANTHER" id="PTHR32089:SF112">
    <property type="entry name" value="LYSOZYME-LIKE PROTEIN-RELATED"/>
    <property type="match status" value="1"/>
</dbReference>
<gene>
    <name evidence="11" type="ORF">B9L23_05175</name>
</gene>
<evidence type="ECO:0000256" key="3">
    <source>
        <dbReference type="ARBA" id="ARBA00023136"/>
    </source>
</evidence>
<evidence type="ECO:0000256" key="1">
    <source>
        <dbReference type="ARBA" id="ARBA00004236"/>
    </source>
</evidence>
<keyword evidence="8" id="KW-1133">Transmembrane helix</keyword>
<keyword evidence="4 6" id="KW-0807">Transducer</keyword>
<comment type="similarity">
    <text evidence="5">Belongs to the methyl-accepting chemotaxis (MCP) protein family.</text>
</comment>
<keyword evidence="7" id="KW-0175">Coiled coil</keyword>
<evidence type="ECO:0000259" key="10">
    <source>
        <dbReference type="PROSITE" id="PS50885"/>
    </source>
</evidence>
<evidence type="ECO:0000259" key="9">
    <source>
        <dbReference type="PROSITE" id="PS50111"/>
    </source>
</evidence>
<dbReference type="AlphaFoldDB" id="A0A226QQJ1"/>
<evidence type="ECO:0000256" key="8">
    <source>
        <dbReference type="SAM" id="Phobius"/>
    </source>
</evidence>
<dbReference type="PANTHER" id="PTHR32089">
    <property type="entry name" value="METHYL-ACCEPTING CHEMOTAXIS PROTEIN MCPB"/>
    <property type="match status" value="1"/>
</dbReference>
<dbReference type="Gene3D" id="3.30.450.20">
    <property type="entry name" value="PAS domain"/>
    <property type="match status" value="1"/>
</dbReference>
<dbReference type="Pfam" id="PF00015">
    <property type="entry name" value="MCPsignal"/>
    <property type="match status" value="1"/>
</dbReference>
<feature type="domain" description="Methyl-accepting transducer" evidence="9">
    <location>
        <begin position="251"/>
        <end position="508"/>
    </location>
</feature>
<feature type="transmembrane region" description="Helical" evidence="8">
    <location>
        <begin position="159"/>
        <end position="178"/>
    </location>
</feature>
<sequence>MRHLTKQRRAKQALKKAVEVAEKLQQYIDNTRPLEAQLDHIRSFLDKQLGQDEYFLIVDETGYSLVHTNRLREGRIFSDEVGQKAAKTTKPLLQVYERDTGEVLIDASCPLWTDPSGKRFNLRMGRLMHHPYLPIYFSLLSIVPAVLSLLFTTIFSLSALWMCTMTITIGLIFSFYFYHSLIIELRHWYSATRSVSSGNLQTEVRTKRKRNEFHQIAYELNKMILGIRTIITELAKAVKTVNQVSEKQQLETRRLSESSDEIAAAMETFREGTKQQTVSVEQANHFVMQMVKRVQNMQEEVERVVSQAKSALTSMNEGNRLIEETKQKMDTMQQEINKTTALIHAAAQEAANAQDMISSIRTITKQTNLLALNASIEASRAGEAGKGFAIVAQEVRKLAEDTNTFAAQILASLQTMASVLQDAVQAVQENEQHVEKTKLSLWKTGETFTLFQHMFTQLNELLQQNKIHVESVTVNGQNLQRLIGDINAIASDFTNMVQETTAGLEQQTIAIHELAKEADVLLASVHELEKIIQRFR</sequence>
<comment type="caution">
    <text evidence="11">The sequence shown here is derived from an EMBL/GenBank/DDBJ whole genome shotgun (WGS) entry which is preliminary data.</text>
</comment>
<feature type="domain" description="HAMP" evidence="10">
    <location>
        <begin position="191"/>
        <end position="232"/>
    </location>
</feature>
<dbReference type="Gene3D" id="1.10.287.950">
    <property type="entry name" value="Methyl-accepting chemotaxis protein"/>
    <property type="match status" value="1"/>
</dbReference>
<keyword evidence="12" id="KW-1185">Reference proteome</keyword>
<evidence type="ECO:0000256" key="2">
    <source>
        <dbReference type="ARBA" id="ARBA00022475"/>
    </source>
</evidence>
<evidence type="ECO:0000256" key="5">
    <source>
        <dbReference type="ARBA" id="ARBA00029447"/>
    </source>
</evidence>
<dbReference type="SUPFAM" id="SSF58104">
    <property type="entry name" value="Methyl-accepting chemotaxis protein (MCP) signaling domain"/>
    <property type="match status" value="1"/>
</dbReference>
<evidence type="ECO:0000313" key="12">
    <source>
        <dbReference type="Proteomes" id="UP000198394"/>
    </source>
</evidence>
<dbReference type="GO" id="GO:0007165">
    <property type="term" value="P:signal transduction"/>
    <property type="evidence" value="ECO:0007669"/>
    <property type="project" value="UniProtKB-KW"/>
</dbReference>
<dbReference type="RefSeq" id="WP_089096995.1">
    <property type="nucleotide sequence ID" value="NZ_NDYL01000001.1"/>
</dbReference>
<evidence type="ECO:0000256" key="7">
    <source>
        <dbReference type="SAM" id="Coils"/>
    </source>
</evidence>
<dbReference type="InterPro" id="IPR003660">
    <property type="entry name" value="HAMP_dom"/>
</dbReference>
<keyword evidence="8" id="KW-0812">Transmembrane</keyword>
<feature type="transmembrane region" description="Helical" evidence="8">
    <location>
        <begin position="133"/>
        <end position="153"/>
    </location>
</feature>
<dbReference type="GO" id="GO:0005886">
    <property type="term" value="C:plasma membrane"/>
    <property type="evidence" value="ECO:0007669"/>
    <property type="project" value="UniProtKB-SubCell"/>
</dbReference>
<dbReference type="Proteomes" id="UP000198394">
    <property type="component" value="Unassembled WGS sequence"/>
</dbReference>
<dbReference type="PROSITE" id="PS50885">
    <property type="entry name" value="HAMP"/>
    <property type="match status" value="1"/>
</dbReference>
<keyword evidence="3 8" id="KW-0472">Membrane</keyword>
<evidence type="ECO:0000313" key="11">
    <source>
        <dbReference type="EMBL" id="OXB94284.1"/>
    </source>
</evidence>